<reference evidence="2" key="1">
    <citation type="journal article" date="2019" name="Int. J. Syst. Evol. Microbiol.">
        <title>The Global Catalogue of Microorganisms (GCM) 10K type strain sequencing project: providing services to taxonomists for standard genome sequencing and annotation.</title>
        <authorList>
            <consortium name="The Broad Institute Genomics Platform"/>
            <consortium name="The Broad Institute Genome Sequencing Center for Infectious Disease"/>
            <person name="Wu L."/>
            <person name="Ma J."/>
        </authorList>
    </citation>
    <scope>NUCLEOTIDE SEQUENCE [LARGE SCALE GENOMIC DNA]</scope>
    <source>
        <strain evidence="2">JCM 4395</strain>
    </source>
</reference>
<comment type="caution">
    <text evidence="1">The sequence shown here is derived from an EMBL/GenBank/DDBJ whole genome shotgun (WGS) entry which is preliminary data.</text>
</comment>
<gene>
    <name evidence="1" type="ORF">GCM10010276_34610</name>
</gene>
<proteinExistence type="predicted"/>
<evidence type="ECO:0000313" key="1">
    <source>
        <dbReference type="EMBL" id="GAA2492081.1"/>
    </source>
</evidence>
<dbReference type="Proteomes" id="UP001501777">
    <property type="component" value="Unassembled WGS sequence"/>
</dbReference>
<evidence type="ECO:0000313" key="2">
    <source>
        <dbReference type="Proteomes" id="UP001501777"/>
    </source>
</evidence>
<dbReference type="EMBL" id="BAAASG010000007">
    <property type="protein sequence ID" value="GAA2492081.1"/>
    <property type="molecule type" value="Genomic_DNA"/>
</dbReference>
<dbReference type="RefSeq" id="WP_344401151.1">
    <property type="nucleotide sequence ID" value="NZ_BAAASG010000007.1"/>
</dbReference>
<protein>
    <submittedName>
        <fullName evidence="1">Uncharacterized protein</fullName>
    </submittedName>
</protein>
<sequence>MGIYLVSVGAQEWFDDAFDDDEEEGGRGAVASALDEELRRRGLPPYTSVPEEADFVRGSGMSFEEKLVPPMDGFSALCRSHLSRAEEEVLCGWTLLVPLSLDEEICLPVNSAYTDETMVAGAPQVLRLAERLATAVELPVDEIPAANDNLDLTMWFLDGPAKDLAATRPGPWSEDLDAAFYVALYLRAAQHSLRRGCPIAYC</sequence>
<organism evidence="1 2">
    <name type="scientific">Streptomyces longisporus</name>
    <dbReference type="NCBI Taxonomy" id="1948"/>
    <lineage>
        <taxon>Bacteria</taxon>
        <taxon>Bacillati</taxon>
        <taxon>Actinomycetota</taxon>
        <taxon>Actinomycetes</taxon>
        <taxon>Kitasatosporales</taxon>
        <taxon>Streptomycetaceae</taxon>
        <taxon>Streptomyces</taxon>
    </lineage>
</organism>
<name>A0ABP5Z474_STRLO</name>
<accession>A0ABP5Z474</accession>
<keyword evidence="2" id="KW-1185">Reference proteome</keyword>